<protein>
    <recommendedName>
        <fullName evidence="1">Ubiquitin-like domain-containing protein</fullName>
    </recommendedName>
</protein>
<dbReference type="EMBL" id="CM017327">
    <property type="protein sequence ID" value="KAE8099623.1"/>
    <property type="molecule type" value="Genomic_DNA"/>
</dbReference>
<dbReference type="PANTHER" id="PTHR10621">
    <property type="entry name" value="UV EXCISION REPAIR PROTEIN RAD23"/>
    <property type="match status" value="1"/>
</dbReference>
<dbReference type="Pfam" id="PF00240">
    <property type="entry name" value="ubiquitin"/>
    <property type="match status" value="2"/>
</dbReference>
<dbReference type="OrthoDB" id="2012182at2759"/>
<accession>A0A5N6RKR0</accession>
<dbReference type="GO" id="GO:0043161">
    <property type="term" value="P:proteasome-mediated ubiquitin-dependent protein catabolic process"/>
    <property type="evidence" value="ECO:0007669"/>
    <property type="project" value="TreeGrafter"/>
</dbReference>
<dbReference type="PROSITE" id="PS50053">
    <property type="entry name" value="UBIQUITIN_2"/>
    <property type="match status" value="2"/>
</dbReference>
<dbReference type="SUPFAM" id="SSF54236">
    <property type="entry name" value="Ubiquitin-like"/>
    <property type="match status" value="2"/>
</dbReference>
<evidence type="ECO:0000313" key="2">
    <source>
        <dbReference type="EMBL" id="KAE8099623.1"/>
    </source>
</evidence>
<dbReference type="InterPro" id="IPR029071">
    <property type="entry name" value="Ubiquitin-like_domsf"/>
</dbReference>
<organism evidence="2 3">
    <name type="scientific">Carpinus fangiana</name>
    <dbReference type="NCBI Taxonomy" id="176857"/>
    <lineage>
        <taxon>Eukaryota</taxon>
        <taxon>Viridiplantae</taxon>
        <taxon>Streptophyta</taxon>
        <taxon>Embryophyta</taxon>
        <taxon>Tracheophyta</taxon>
        <taxon>Spermatophyta</taxon>
        <taxon>Magnoliopsida</taxon>
        <taxon>eudicotyledons</taxon>
        <taxon>Gunneridae</taxon>
        <taxon>Pentapetalae</taxon>
        <taxon>rosids</taxon>
        <taxon>fabids</taxon>
        <taxon>Fagales</taxon>
        <taxon>Betulaceae</taxon>
        <taxon>Carpinus</taxon>
    </lineage>
</organism>
<dbReference type="Gene3D" id="3.10.20.90">
    <property type="entry name" value="Phosphatidylinositol 3-kinase Catalytic Subunit, Chain A, domain 1"/>
    <property type="match status" value="2"/>
</dbReference>
<proteinExistence type="predicted"/>
<feature type="domain" description="Ubiquitin-like" evidence="1">
    <location>
        <begin position="80"/>
        <end position="150"/>
    </location>
</feature>
<dbReference type="GO" id="GO:0031593">
    <property type="term" value="F:polyubiquitin modification-dependent protein binding"/>
    <property type="evidence" value="ECO:0007669"/>
    <property type="project" value="TreeGrafter"/>
</dbReference>
<dbReference type="GO" id="GO:0070628">
    <property type="term" value="F:proteasome binding"/>
    <property type="evidence" value="ECO:0007669"/>
    <property type="project" value="TreeGrafter"/>
</dbReference>
<dbReference type="Proteomes" id="UP000327013">
    <property type="component" value="Chromosome 7"/>
</dbReference>
<dbReference type="AlphaFoldDB" id="A0A5N6RKR0"/>
<reference evidence="2 3" key="1">
    <citation type="submission" date="2019-06" db="EMBL/GenBank/DDBJ databases">
        <title>A chromosomal-level reference genome of Carpinus fangiana (Coryloideae, Betulaceae).</title>
        <authorList>
            <person name="Yang X."/>
            <person name="Wang Z."/>
            <person name="Zhang L."/>
            <person name="Hao G."/>
            <person name="Liu J."/>
            <person name="Yang Y."/>
        </authorList>
    </citation>
    <scope>NUCLEOTIDE SEQUENCE [LARGE SCALE GENOMIC DNA]</scope>
    <source>
        <strain evidence="2">Cfa_2016G</strain>
        <tissue evidence="2">Leaf</tissue>
    </source>
</reference>
<evidence type="ECO:0000259" key="1">
    <source>
        <dbReference type="PROSITE" id="PS50053"/>
    </source>
</evidence>
<dbReference type="CDD" id="cd17039">
    <property type="entry name" value="Ubl_ubiquitin_like"/>
    <property type="match status" value="2"/>
</dbReference>
<dbReference type="GO" id="GO:0005829">
    <property type="term" value="C:cytosol"/>
    <property type="evidence" value="ECO:0007669"/>
    <property type="project" value="TreeGrafter"/>
</dbReference>
<dbReference type="GO" id="GO:0043130">
    <property type="term" value="F:ubiquitin binding"/>
    <property type="evidence" value="ECO:0007669"/>
    <property type="project" value="TreeGrafter"/>
</dbReference>
<dbReference type="InterPro" id="IPR000626">
    <property type="entry name" value="Ubiquitin-like_dom"/>
</dbReference>
<dbReference type="PANTHER" id="PTHR10621:SF0">
    <property type="entry name" value="UV EXCISION REPAIR PROTEIN RAD23"/>
    <property type="match status" value="1"/>
</dbReference>
<dbReference type="GO" id="GO:0005654">
    <property type="term" value="C:nucleoplasm"/>
    <property type="evidence" value="ECO:0007669"/>
    <property type="project" value="TreeGrafter"/>
</dbReference>
<gene>
    <name evidence="2" type="ORF">FH972_017588</name>
</gene>
<evidence type="ECO:0000313" key="3">
    <source>
        <dbReference type="Proteomes" id="UP000327013"/>
    </source>
</evidence>
<feature type="domain" description="Ubiquitin-like" evidence="1">
    <location>
        <begin position="1"/>
        <end position="59"/>
    </location>
</feature>
<dbReference type="SMART" id="SM00213">
    <property type="entry name" value="UBQ"/>
    <property type="match status" value="2"/>
</dbReference>
<sequence>MVLFKITGGELKPEIEMPPSATILKLKEKIYELLKVEVGRQTLMFGHILMENDRIIDSYFFPQFIMLSLTVTPLLGQPKVNISLKSIDKVENIRIRETQKVAELREKISRRWGIPIKQITLFRLSEEMDDNLLLSAYYISQDSEIEVQIQIDPR</sequence>
<keyword evidence="3" id="KW-1185">Reference proteome</keyword>
<name>A0A5N6RKR0_9ROSI</name>